<sequence length="234" mass="26477">MVAESNLDLFTRVVGFKNELFQRRVVDCFGAEAGRKVGWRASRGMAGLVGYDTYRRTKVFASLNGLRCLSILAVIWHHCGGDVAGIPVPRTGYLGVSLFFVISGFLITTLLLRERDQHGQISLRRFYARRSLRIFPLYYTVVAIYAVLVLLVWKPSAYGNDYLHNLPAFLTYTSNWFVPLGSELYLAWSLAAEEQFYLVWPVIERFTARKWPVLLAVAILMVSVALSTPAATVW</sequence>
<protein>
    <submittedName>
        <fullName evidence="3">Peptidoglycan/LPS O-acetylase OafA/YrhL</fullName>
    </submittedName>
</protein>
<proteinExistence type="predicted"/>
<dbReference type="Proteomes" id="UP000585638">
    <property type="component" value="Unassembled WGS sequence"/>
</dbReference>
<keyword evidence="1" id="KW-0472">Membrane</keyword>
<keyword evidence="1" id="KW-0812">Transmembrane</keyword>
<name>A0A7W9KPV1_9PSEU</name>
<accession>A0A7W9KPV1</accession>
<dbReference type="GO" id="GO:0016020">
    <property type="term" value="C:membrane"/>
    <property type="evidence" value="ECO:0007669"/>
    <property type="project" value="TreeGrafter"/>
</dbReference>
<feature type="transmembrane region" description="Helical" evidence="1">
    <location>
        <begin position="213"/>
        <end position="231"/>
    </location>
</feature>
<evidence type="ECO:0000313" key="3">
    <source>
        <dbReference type="EMBL" id="MBB5896534.1"/>
    </source>
</evidence>
<feature type="transmembrane region" description="Helical" evidence="1">
    <location>
        <begin position="132"/>
        <end position="153"/>
    </location>
</feature>
<feature type="transmembrane region" description="Helical" evidence="1">
    <location>
        <begin position="92"/>
        <end position="112"/>
    </location>
</feature>
<reference evidence="3 4" key="1">
    <citation type="submission" date="2020-08" db="EMBL/GenBank/DDBJ databases">
        <title>Sequencing the genomes of 1000 actinobacteria strains.</title>
        <authorList>
            <person name="Klenk H.-P."/>
        </authorList>
    </citation>
    <scope>NUCLEOTIDE SEQUENCE [LARGE SCALE GENOMIC DNA]</scope>
    <source>
        <strain evidence="3 4">DSM 43851</strain>
    </source>
</reference>
<feature type="transmembrane region" description="Helical" evidence="1">
    <location>
        <begin position="173"/>
        <end position="192"/>
    </location>
</feature>
<keyword evidence="4" id="KW-1185">Reference proteome</keyword>
<gene>
    <name evidence="3" type="ORF">BJ998_007730</name>
</gene>
<organism evidence="3 4">
    <name type="scientific">Kutzneria kofuensis</name>
    <dbReference type="NCBI Taxonomy" id="103725"/>
    <lineage>
        <taxon>Bacteria</taxon>
        <taxon>Bacillati</taxon>
        <taxon>Actinomycetota</taxon>
        <taxon>Actinomycetes</taxon>
        <taxon>Pseudonocardiales</taxon>
        <taxon>Pseudonocardiaceae</taxon>
        <taxon>Kutzneria</taxon>
    </lineage>
</organism>
<dbReference type="InterPro" id="IPR002656">
    <property type="entry name" value="Acyl_transf_3_dom"/>
</dbReference>
<evidence type="ECO:0000259" key="2">
    <source>
        <dbReference type="Pfam" id="PF01757"/>
    </source>
</evidence>
<evidence type="ECO:0000256" key="1">
    <source>
        <dbReference type="SAM" id="Phobius"/>
    </source>
</evidence>
<dbReference type="GO" id="GO:0009103">
    <property type="term" value="P:lipopolysaccharide biosynthetic process"/>
    <property type="evidence" value="ECO:0007669"/>
    <property type="project" value="TreeGrafter"/>
</dbReference>
<dbReference type="Pfam" id="PF01757">
    <property type="entry name" value="Acyl_transf_3"/>
    <property type="match status" value="1"/>
</dbReference>
<dbReference type="PANTHER" id="PTHR23028:SF53">
    <property type="entry name" value="ACYL_TRANSF_3 DOMAIN-CONTAINING PROTEIN"/>
    <property type="match status" value="1"/>
</dbReference>
<dbReference type="GO" id="GO:0016747">
    <property type="term" value="F:acyltransferase activity, transferring groups other than amino-acyl groups"/>
    <property type="evidence" value="ECO:0007669"/>
    <property type="project" value="InterPro"/>
</dbReference>
<feature type="domain" description="Acyltransferase 3" evidence="2">
    <location>
        <begin position="61"/>
        <end position="223"/>
    </location>
</feature>
<keyword evidence="1" id="KW-1133">Transmembrane helix</keyword>
<evidence type="ECO:0000313" key="4">
    <source>
        <dbReference type="Proteomes" id="UP000585638"/>
    </source>
</evidence>
<comment type="caution">
    <text evidence="3">The sequence shown here is derived from an EMBL/GenBank/DDBJ whole genome shotgun (WGS) entry which is preliminary data.</text>
</comment>
<dbReference type="PANTHER" id="PTHR23028">
    <property type="entry name" value="ACETYLTRANSFERASE"/>
    <property type="match status" value="1"/>
</dbReference>
<dbReference type="AlphaFoldDB" id="A0A7W9KPV1"/>
<dbReference type="EMBL" id="JACHIR010000001">
    <property type="protein sequence ID" value="MBB5896534.1"/>
    <property type="molecule type" value="Genomic_DNA"/>
</dbReference>
<dbReference type="InterPro" id="IPR050879">
    <property type="entry name" value="Acyltransferase_3"/>
</dbReference>